<dbReference type="Gene3D" id="3.40.50.720">
    <property type="entry name" value="NAD(P)-binding Rossmann-like Domain"/>
    <property type="match status" value="1"/>
</dbReference>
<keyword evidence="12" id="KW-0472">Membrane</keyword>
<evidence type="ECO:0000256" key="12">
    <source>
        <dbReference type="ARBA" id="ARBA00023136"/>
    </source>
</evidence>
<keyword evidence="6" id="KW-0812">Transmembrane</keyword>
<dbReference type="InterPro" id="IPR016040">
    <property type="entry name" value="NAD(P)-bd_dom"/>
</dbReference>
<proteinExistence type="inferred from homology"/>
<evidence type="ECO:0000256" key="1">
    <source>
        <dbReference type="ARBA" id="ARBA00001911"/>
    </source>
</evidence>
<evidence type="ECO:0000256" key="2">
    <source>
        <dbReference type="ARBA" id="ARBA00004447"/>
    </source>
</evidence>
<dbReference type="SUPFAM" id="SSF51735">
    <property type="entry name" value="NAD(P)-binding Rossmann-fold domains"/>
    <property type="match status" value="1"/>
</dbReference>
<protein>
    <recommendedName>
        <fullName evidence="5">UDP-glucuronate decarboxylase</fullName>
        <ecNumber evidence="5">4.1.1.35</ecNumber>
    </recommendedName>
</protein>
<gene>
    <name evidence="15" type="ORF">LXT13_01570</name>
</gene>
<dbReference type="EMBL" id="JAJTWU010000001">
    <property type="protein sequence ID" value="MCE4553135.1"/>
    <property type="molecule type" value="Genomic_DNA"/>
</dbReference>
<keyword evidence="13" id="KW-0456">Lyase</keyword>
<comment type="similarity">
    <text evidence="4">Belongs to the NAD(P)-dependent epimerase/dehydratase family. UDP-glucuronic acid decarboxylase subfamily.</text>
</comment>
<dbReference type="EC" id="4.1.1.35" evidence="5"/>
<evidence type="ECO:0000256" key="11">
    <source>
        <dbReference type="ARBA" id="ARBA00023034"/>
    </source>
</evidence>
<evidence type="ECO:0000256" key="10">
    <source>
        <dbReference type="ARBA" id="ARBA00023027"/>
    </source>
</evidence>
<reference evidence="15 16" key="1">
    <citation type="submission" date="2021-12" db="EMBL/GenBank/DDBJ databases">
        <title>Genome seq of P8.</title>
        <authorList>
            <person name="Seo T."/>
        </authorList>
    </citation>
    <scope>NUCLEOTIDE SEQUENCE [LARGE SCALE GENOMIC DNA]</scope>
    <source>
        <strain evidence="15 16">P8</strain>
    </source>
</reference>
<evidence type="ECO:0000256" key="3">
    <source>
        <dbReference type="ARBA" id="ARBA00005100"/>
    </source>
</evidence>
<dbReference type="CDD" id="cd05230">
    <property type="entry name" value="UGD_SDR_e"/>
    <property type="match status" value="1"/>
</dbReference>
<evidence type="ECO:0000313" key="15">
    <source>
        <dbReference type="EMBL" id="MCE4553135.1"/>
    </source>
</evidence>
<evidence type="ECO:0000256" key="9">
    <source>
        <dbReference type="ARBA" id="ARBA00022989"/>
    </source>
</evidence>
<comment type="cofactor">
    <cofactor evidence="1">
        <name>NAD(+)</name>
        <dbReference type="ChEBI" id="CHEBI:57540"/>
    </cofactor>
</comment>
<evidence type="ECO:0000256" key="5">
    <source>
        <dbReference type="ARBA" id="ARBA00012290"/>
    </source>
</evidence>
<evidence type="ECO:0000256" key="13">
    <source>
        <dbReference type="ARBA" id="ARBA00023239"/>
    </source>
</evidence>
<keyword evidence="7" id="KW-0210">Decarboxylase</keyword>
<evidence type="ECO:0000256" key="8">
    <source>
        <dbReference type="ARBA" id="ARBA00022968"/>
    </source>
</evidence>
<keyword evidence="11" id="KW-0333">Golgi apparatus</keyword>
<comment type="pathway">
    <text evidence="3">Nucleotide-sugar biosynthesis; UDP-alpha-D-xylose biosynthesis; UDP-alpha-D-xylose from UDP-alpha-D-glucuronate: step 1/1.</text>
</comment>
<comment type="subcellular location">
    <subcellularLocation>
        <location evidence="2">Golgi apparatus</location>
        <location evidence="2">Golgi stack membrane</location>
        <topology evidence="2">Single-pass type II membrane protein</topology>
    </subcellularLocation>
</comment>
<dbReference type="InterPro" id="IPR036291">
    <property type="entry name" value="NAD(P)-bd_dom_sf"/>
</dbReference>
<accession>A0ABS8XPB5</accession>
<feature type="domain" description="NAD(P)-binding" evidence="14">
    <location>
        <begin position="8"/>
        <end position="305"/>
    </location>
</feature>
<evidence type="ECO:0000256" key="6">
    <source>
        <dbReference type="ARBA" id="ARBA00022692"/>
    </source>
</evidence>
<dbReference type="Proteomes" id="UP001200741">
    <property type="component" value="Unassembled WGS sequence"/>
</dbReference>
<comment type="caution">
    <text evidence="15">The sequence shown here is derived from an EMBL/GenBank/DDBJ whole genome shotgun (WGS) entry which is preliminary data.</text>
</comment>
<dbReference type="RefSeq" id="WP_233369844.1">
    <property type="nucleotide sequence ID" value="NZ_JAJTWU010000001.1"/>
</dbReference>
<dbReference type="Pfam" id="PF16363">
    <property type="entry name" value="GDP_Man_Dehyd"/>
    <property type="match status" value="1"/>
</dbReference>
<keyword evidence="9" id="KW-1133">Transmembrane helix</keyword>
<organism evidence="15 16">
    <name type="scientific">Pelomonas cellulosilytica</name>
    <dbReference type="NCBI Taxonomy" id="2906762"/>
    <lineage>
        <taxon>Bacteria</taxon>
        <taxon>Pseudomonadati</taxon>
        <taxon>Pseudomonadota</taxon>
        <taxon>Betaproteobacteria</taxon>
        <taxon>Burkholderiales</taxon>
        <taxon>Sphaerotilaceae</taxon>
        <taxon>Roseateles</taxon>
    </lineage>
</organism>
<keyword evidence="8" id="KW-0735">Signal-anchor</keyword>
<evidence type="ECO:0000313" key="16">
    <source>
        <dbReference type="Proteomes" id="UP001200741"/>
    </source>
</evidence>
<dbReference type="InterPro" id="IPR044516">
    <property type="entry name" value="UXS-like"/>
</dbReference>
<sequence length="322" mass="35417">MSDPDTVLVTGAAGFIGSHLCEALLARGQRVMALDNLSTGDIGHLDRLLGHRGFTFTRRDVGAEPTPDMTQAGRIYNLACPASPPHYQKSPVDTVLSSVLGAWRLLELAGVSRARLLHTSTSEVYGDPEVHPQHENYWGHVNPNGARSCYDEGKRCAEAMLMAYRQQRAVDACMVRIFNTYGPRLSPGDGRVVSNFIVQALQGEDLTVYGDGHQTRSFCYVSDTLHALLLMMDSGETGPVNVGNPGEHTMLELAELVLRLTGSRSRLVFRPLPQDDPRRRCPEISRAKALLGWQPEVALEDGLQRTIHHFRGVLGVRRVTVA</sequence>
<dbReference type="PANTHER" id="PTHR43078">
    <property type="entry name" value="UDP-GLUCURONIC ACID DECARBOXYLASE-RELATED"/>
    <property type="match status" value="1"/>
</dbReference>
<evidence type="ECO:0000256" key="7">
    <source>
        <dbReference type="ARBA" id="ARBA00022793"/>
    </source>
</evidence>
<evidence type="ECO:0000256" key="4">
    <source>
        <dbReference type="ARBA" id="ARBA00007505"/>
    </source>
</evidence>
<dbReference type="PANTHER" id="PTHR43078:SF6">
    <property type="entry name" value="UDP-GLUCURONIC ACID DECARBOXYLASE 1"/>
    <property type="match status" value="1"/>
</dbReference>
<keyword evidence="10" id="KW-0520">NAD</keyword>
<evidence type="ECO:0000259" key="14">
    <source>
        <dbReference type="Pfam" id="PF16363"/>
    </source>
</evidence>
<keyword evidence="16" id="KW-1185">Reference proteome</keyword>
<name>A0ABS8XPB5_9BURK</name>